<evidence type="ECO:0000313" key="2">
    <source>
        <dbReference type="EMBL" id="AHF11495.1"/>
    </source>
</evidence>
<feature type="signal peptide" evidence="1">
    <location>
        <begin position="1"/>
        <end position="26"/>
    </location>
</feature>
<sequence>MPKMFSQKFIAVVLTLIFTLSIPCFASAQTVDTSSKHAVLTQDQVTQLVEDYSKTKDRKVLKKYGLDPNEGLALIVEKDTTTSTNSLESSDPVKSLASLPLSGVRGYVTGGMTHSGRTVNCNITAHFFIDMVSYAEWAATFYYVNPNLELEIPLVTRANTLWFNPSVSQFLDQVSTTVSSGGYYTATFGGIAMGRYANYELIQLVDLSPVYVN</sequence>
<gene>
    <name evidence="2" type="ORF">DEHRE_13905</name>
</gene>
<feature type="chain" id="PRO_5045941383" evidence="1">
    <location>
        <begin position="27"/>
        <end position="213"/>
    </location>
</feature>
<dbReference type="Proteomes" id="UP000018934">
    <property type="component" value="Chromosome"/>
</dbReference>
<dbReference type="RefSeq" id="WP_019224930.1">
    <property type="nucleotide sequence ID" value="NZ_CP007033.1"/>
</dbReference>
<evidence type="ECO:0000313" key="3">
    <source>
        <dbReference type="Proteomes" id="UP000018934"/>
    </source>
</evidence>
<name>A0ABN4BWX9_DEHRP</name>
<keyword evidence="1" id="KW-0732">Signal</keyword>
<reference evidence="2 3" key="1">
    <citation type="journal article" date="2013" name="Stand. Genomic Sci.">
        <title>Complete genome sequence of Dehalobacter restrictus PER-K23(T.).</title>
        <authorList>
            <person name="Kruse T."/>
            <person name="Maillard J."/>
            <person name="Goodwin L."/>
            <person name="Woyke T."/>
            <person name="Teshima H."/>
            <person name="Bruce D."/>
            <person name="Detter C."/>
            <person name="Tapia R."/>
            <person name="Han C."/>
            <person name="Huntemann M."/>
            <person name="Wei C.L."/>
            <person name="Han J."/>
            <person name="Chen A."/>
            <person name="Kyrpides N."/>
            <person name="Szeto E."/>
            <person name="Markowitz V."/>
            <person name="Ivanova N."/>
            <person name="Pagani I."/>
            <person name="Pati A."/>
            <person name="Pitluck S."/>
            <person name="Nolan M."/>
            <person name="Holliger C."/>
            <person name="Smidt H."/>
        </authorList>
    </citation>
    <scope>NUCLEOTIDE SEQUENCE [LARGE SCALE GENOMIC DNA]</scope>
    <source>
        <strain evidence="3">DSM 9455</strain>
    </source>
</reference>
<evidence type="ECO:0000256" key="1">
    <source>
        <dbReference type="SAM" id="SignalP"/>
    </source>
</evidence>
<keyword evidence="3" id="KW-1185">Reference proteome</keyword>
<organism evidence="2 3">
    <name type="scientific">Dehalobacter restrictus (strain DSM 9455 / PER-K23)</name>
    <dbReference type="NCBI Taxonomy" id="871738"/>
    <lineage>
        <taxon>Bacteria</taxon>
        <taxon>Bacillati</taxon>
        <taxon>Bacillota</taxon>
        <taxon>Clostridia</taxon>
        <taxon>Eubacteriales</taxon>
        <taxon>Desulfitobacteriaceae</taxon>
        <taxon>Dehalobacter</taxon>
    </lineage>
</organism>
<proteinExistence type="predicted"/>
<accession>A0ABN4BWX9</accession>
<protein>
    <submittedName>
        <fullName evidence="2">Uncharacterized protein</fullName>
    </submittedName>
</protein>
<dbReference type="EMBL" id="CP007033">
    <property type="protein sequence ID" value="AHF11495.1"/>
    <property type="molecule type" value="Genomic_DNA"/>
</dbReference>